<accession>A0ABW8KGM6</accession>
<organism evidence="1 2">
    <name type="scientific">Dyella agri</name>
    <dbReference type="NCBI Taxonomy" id="1926869"/>
    <lineage>
        <taxon>Bacteria</taxon>
        <taxon>Pseudomonadati</taxon>
        <taxon>Pseudomonadota</taxon>
        <taxon>Gammaproteobacteria</taxon>
        <taxon>Lysobacterales</taxon>
        <taxon>Rhodanobacteraceae</taxon>
        <taxon>Dyella</taxon>
    </lineage>
</organism>
<gene>
    <name evidence="1" type="ORF">ISP14_09775</name>
</gene>
<dbReference type="RefSeq" id="WP_404538820.1">
    <property type="nucleotide sequence ID" value="NZ_JADIKL010000004.1"/>
</dbReference>
<name>A0ABW8KGM6_9GAMM</name>
<sequence>MSDGQTKRLRDGKRLFLETHAITYANDSSKMPQQAGLCRIDVVYKKYGATNAFVHEITAYASRTKAASSSATKLYAYWLPWESKKTVHVDLDNNASMFLTSEVNGCTVRVGEATTGDTVVPLRIAHIAGDSIGSATSAGSKWRNQQGEAVGFGKNSRRFSSGGEMGADVASPTGFAKASGTLVGYGDTDDAKYSWHNVIGFNDGNGRWEIYAQSVRFDEGNEILVPTVQQLWPPV</sequence>
<dbReference type="EMBL" id="JADIKL010000004">
    <property type="protein sequence ID" value="MFK2931080.1"/>
    <property type="molecule type" value="Genomic_DNA"/>
</dbReference>
<evidence type="ECO:0000313" key="2">
    <source>
        <dbReference type="Proteomes" id="UP001620397"/>
    </source>
</evidence>
<comment type="caution">
    <text evidence="1">The sequence shown here is derived from an EMBL/GenBank/DDBJ whole genome shotgun (WGS) entry which is preliminary data.</text>
</comment>
<proteinExistence type="predicted"/>
<reference evidence="1 2" key="1">
    <citation type="submission" date="2020-10" db="EMBL/GenBank/DDBJ databases">
        <title>Phylogeny of dyella-like bacteria.</title>
        <authorList>
            <person name="Fu J."/>
        </authorList>
    </citation>
    <scope>NUCLEOTIDE SEQUENCE [LARGE SCALE GENOMIC DNA]</scope>
    <source>
        <strain evidence="1 2">DKC-1</strain>
    </source>
</reference>
<protein>
    <submittedName>
        <fullName evidence="1">Uncharacterized protein</fullName>
    </submittedName>
</protein>
<evidence type="ECO:0000313" key="1">
    <source>
        <dbReference type="EMBL" id="MFK2931080.1"/>
    </source>
</evidence>
<keyword evidence="2" id="KW-1185">Reference proteome</keyword>
<dbReference type="Proteomes" id="UP001620397">
    <property type="component" value="Unassembled WGS sequence"/>
</dbReference>